<dbReference type="RefSeq" id="WP_169161914.1">
    <property type="nucleotide sequence ID" value="NZ_JABBFW010000014.1"/>
</dbReference>
<dbReference type="AlphaFoldDB" id="A0A848FBY9"/>
<evidence type="ECO:0000256" key="2">
    <source>
        <dbReference type="SAM" id="SignalP"/>
    </source>
</evidence>
<evidence type="ECO:0000313" key="4">
    <source>
        <dbReference type="Proteomes" id="UP000574067"/>
    </source>
</evidence>
<dbReference type="InterPro" id="IPR014147">
    <property type="entry name" value="T4SS_TrbJ"/>
</dbReference>
<protein>
    <submittedName>
        <fullName evidence="3">P-type conjugative transfer protein TrbJ</fullName>
    </submittedName>
</protein>
<feature type="signal peptide" evidence="2">
    <location>
        <begin position="1"/>
        <end position="23"/>
    </location>
</feature>
<organism evidence="3 4">
    <name type="scientific">Azohydromonas caseinilytica</name>
    <dbReference type="NCBI Taxonomy" id="2728836"/>
    <lineage>
        <taxon>Bacteria</taxon>
        <taxon>Pseudomonadati</taxon>
        <taxon>Pseudomonadota</taxon>
        <taxon>Betaproteobacteria</taxon>
        <taxon>Burkholderiales</taxon>
        <taxon>Sphaerotilaceae</taxon>
        <taxon>Azohydromonas</taxon>
    </lineage>
</organism>
<accession>A0A848FBY9</accession>
<evidence type="ECO:0000313" key="3">
    <source>
        <dbReference type="EMBL" id="NML17014.1"/>
    </source>
</evidence>
<evidence type="ECO:0000256" key="1">
    <source>
        <dbReference type="SAM" id="Coils"/>
    </source>
</evidence>
<keyword evidence="1" id="KW-0175">Coiled coil</keyword>
<dbReference type="NCBIfam" id="TIGR02780">
    <property type="entry name" value="TrbJ_Ti"/>
    <property type="match status" value="1"/>
</dbReference>
<keyword evidence="4" id="KW-1185">Reference proteome</keyword>
<comment type="caution">
    <text evidence="3">The sequence shown here is derived from an EMBL/GenBank/DDBJ whole genome shotgun (WGS) entry which is preliminary data.</text>
</comment>
<dbReference type="EMBL" id="JABBFW010000014">
    <property type="protein sequence ID" value="NML17014.1"/>
    <property type="molecule type" value="Genomic_DNA"/>
</dbReference>
<reference evidence="3 4" key="1">
    <citation type="submission" date="2020-04" db="EMBL/GenBank/DDBJ databases">
        <title>Azohydromonas sp. isolated from soil.</title>
        <authorList>
            <person name="Dahal R.H."/>
        </authorList>
    </citation>
    <scope>NUCLEOTIDE SEQUENCE [LARGE SCALE GENOMIC DNA]</scope>
    <source>
        <strain evidence="3 4">G-1-1-14</strain>
    </source>
</reference>
<gene>
    <name evidence="3" type="primary">trbJ</name>
    <name evidence="3" type="ORF">HHL10_18695</name>
</gene>
<dbReference type="Proteomes" id="UP000574067">
    <property type="component" value="Unassembled WGS sequence"/>
</dbReference>
<feature type="chain" id="PRO_5032563083" evidence="2">
    <location>
        <begin position="24"/>
        <end position="251"/>
    </location>
</feature>
<name>A0A848FBY9_9BURK</name>
<proteinExistence type="predicted"/>
<sequence length="251" mass="27871">MSKLTSIGAAMALAFATVIPAHAQGIPVGDGITQIQSTINAQEGIKQTMKQVEEYRTQLQQYAQQLKDAAAPAAYIWDQATRVMDQLRGAIDTLAFYKRQMGDINFYLRQFNDVHDYRDSPCFNGNGCTQAQRDQEHEREAALLGSQKRANEAAIRAVDQQQDALVADAKRLEQLQRNAQSAQGQREAIDAATQVAAQQSHQLLQIRGILISQNTALVTRQQALTDREAREAVAGAEFRRGTFTPSPKKEW</sequence>
<keyword evidence="2" id="KW-0732">Signal</keyword>
<dbReference type="SUPFAM" id="SSF101082">
    <property type="entry name" value="Typo IV secretion system protein TraC"/>
    <property type="match status" value="1"/>
</dbReference>
<feature type="coiled-coil region" evidence="1">
    <location>
        <begin position="158"/>
        <end position="192"/>
    </location>
</feature>